<sequence>MLRCAQIRKIEGCDDPTSHGALFLHCIREYAPAGNRTRVCTVAGMLPSSSPFVGLERELKTIPLSSSLEHTFVLCDAEVAFIIFSNGGKFYEICQQPQCVLSTA</sequence>
<comment type="caution">
    <text evidence="1">The sequence shown here is derived from an EMBL/GenBank/DDBJ whole genome shotgun (WGS) entry which is preliminary data.</text>
</comment>
<gene>
    <name evidence="1" type="ORF">L1987_79189</name>
</gene>
<evidence type="ECO:0000313" key="2">
    <source>
        <dbReference type="Proteomes" id="UP001056120"/>
    </source>
</evidence>
<proteinExistence type="predicted"/>
<dbReference type="Proteomes" id="UP001056120">
    <property type="component" value="Linkage Group LG26"/>
</dbReference>
<organism evidence="1 2">
    <name type="scientific">Smallanthus sonchifolius</name>
    <dbReference type="NCBI Taxonomy" id="185202"/>
    <lineage>
        <taxon>Eukaryota</taxon>
        <taxon>Viridiplantae</taxon>
        <taxon>Streptophyta</taxon>
        <taxon>Embryophyta</taxon>
        <taxon>Tracheophyta</taxon>
        <taxon>Spermatophyta</taxon>
        <taxon>Magnoliopsida</taxon>
        <taxon>eudicotyledons</taxon>
        <taxon>Gunneridae</taxon>
        <taxon>Pentapetalae</taxon>
        <taxon>asterids</taxon>
        <taxon>campanulids</taxon>
        <taxon>Asterales</taxon>
        <taxon>Asteraceae</taxon>
        <taxon>Asteroideae</taxon>
        <taxon>Heliantheae alliance</taxon>
        <taxon>Millerieae</taxon>
        <taxon>Smallanthus</taxon>
    </lineage>
</organism>
<accession>A0ACB8ZE08</accession>
<keyword evidence="2" id="KW-1185">Reference proteome</keyword>
<protein>
    <submittedName>
        <fullName evidence="1">Uncharacterized protein</fullName>
    </submittedName>
</protein>
<evidence type="ECO:0000313" key="1">
    <source>
        <dbReference type="EMBL" id="KAI3696179.1"/>
    </source>
</evidence>
<dbReference type="EMBL" id="CM042043">
    <property type="protein sequence ID" value="KAI3696179.1"/>
    <property type="molecule type" value="Genomic_DNA"/>
</dbReference>
<name>A0ACB8ZE08_9ASTR</name>
<reference evidence="1 2" key="2">
    <citation type="journal article" date="2022" name="Mol. Ecol. Resour.">
        <title>The genomes of chicory, endive, great burdock and yacon provide insights into Asteraceae paleo-polyploidization history and plant inulin production.</title>
        <authorList>
            <person name="Fan W."/>
            <person name="Wang S."/>
            <person name="Wang H."/>
            <person name="Wang A."/>
            <person name="Jiang F."/>
            <person name="Liu H."/>
            <person name="Zhao H."/>
            <person name="Xu D."/>
            <person name="Zhang Y."/>
        </authorList>
    </citation>
    <scope>NUCLEOTIDE SEQUENCE [LARGE SCALE GENOMIC DNA]</scope>
    <source>
        <strain evidence="2">cv. Yunnan</strain>
        <tissue evidence="1">Leaves</tissue>
    </source>
</reference>
<reference evidence="2" key="1">
    <citation type="journal article" date="2022" name="Mol. Ecol. Resour.">
        <title>The genomes of chicory, endive, great burdock and yacon provide insights into Asteraceae palaeo-polyploidization history and plant inulin production.</title>
        <authorList>
            <person name="Fan W."/>
            <person name="Wang S."/>
            <person name="Wang H."/>
            <person name="Wang A."/>
            <person name="Jiang F."/>
            <person name="Liu H."/>
            <person name="Zhao H."/>
            <person name="Xu D."/>
            <person name="Zhang Y."/>
        </authorList>
    </citation>
    <scope>NUCLEOTIDE SEQUENCE [LARGE SCALE GENOMIC DNA]</scope>
    <source>
        <strain evidence="2">cv. Yunnan</strain>
    </source>
</reference>